<dbReference type="NCBIfam" id="TIGR00254">
    <property type="entry name" value="GGDEF"/>
    <property type="match status" value="1"/>
</dbReference>
<gene>
    <name evidence="4" type="ORF">EHS13_20900</name>
</gene>
<dbReference type="Proteomes" id="UP000426246">
    <property type="component" value="Chromosome"/>
</dbReference>
<dbReference type="SMART" id="SM00448">
    <property type="entry name" value="REC"/>
    <property type="match status" value="1"/>
</dbReference>
<dbReference type="FunFam" id="3.30.70.270:FF:000001">
    <property type="entry name" value="Diguanylate cyclase domain protein"/>
    <property type="match status" value="1"/>
</dbReference>
<dbReference type="CDD" id="cd01949">
    <property type="entry name" value="GGDEF"/>
    <property type="match status" value="1"/>
</dbReference>
<feature type="domain" description="GGDEF" evidence="3">
    <location>
        <begin position="203"/>
        <end position="338"/>
    </location>
</feature>
<dbReference type="PROSITE" id="PS50887">
    <property type="entry name" value="GGDEF"/>
    <property type="match status" value="1"/>
</dbReference>
<dbReference type="SMART" id="SM00267">
    <property type="entry name" value="GGDEF"/>
    <property type="match status" value="1"/>
</dbReference>
<dbReference type="GO" id="GO:0043709">
    <property type="term" value="P:cell adhesion involved in single-species biofilm formation"/>
    <property type="evidence" value="ECO:0007669"/>
    <property type="project" value="TreeGrafter"/>
</dbReference>
<dbReference type="InterPro" id="IPR043128">
    <property type="entry name" value="Rev_trsase/Diguanyl_cyclase"/>
</dbReference>
<dbReference type="InterPro" id="IPR011006">
    <property type="entry name" value="CheY-like_superfamily"/>
</dbReference>
<dbReference type="KEGG" id="ppsc:EHS13_20900"/>
<keyword evidence="5" id="KW-1185">Reference proteome</keyword>
<dbReference type="InterPro" id="IPR001789">
    <property type="entry name" value="Sig_transdc_resp-reg_receiver"/>
</dbReference>
<sequence>MKKESLIMQILIIDDDESTQFLLRNLLELEGYEDIIVTNSSESAMELLGISGFNNDAIEPNLIILDLHLPDLDGIQTCMRILGVEKFQDIPIIMLTGSSEKASLRKAFDAGAVDYITKPFDSIELISRVRSALKLKHEVDLRKTREAELLETNQILEEFVARLKQASDTDGLTLVANRRCFDENLIKEFQRIKRMNFQAEAKLTLSLILLDVDHFKKYNDNYGHVEGDYCLQRVARTLTEELNRPGDLVARYGGEEFVILLPNTTLEEARSVAERLRKAVEDMQIKHAFSSTSPHVTISLGVASLIPDDNVTLNLFVDSADKAMYQAKTTGRNRVVTF</sequence>
<dbReference type="SUPFAM" id="SSF55073">
    <property type="entry name" value="Nucleotide cyclase"/>
    <property type="match status" value="1"/>
</dbReference>
<reference evidence="5" key="1">
    <citation type="submission" date="2018-11" db="EMBL/GenBank/DDBJ databases">
        <title>Complete genome sequence of Paenibacillus sp. ML311-T8.</title>
        <authorList>
            <person name="Nam Y.-D."/>
            <person name="Kang J."/>
            <person name="Chung W.-H."/>
            <person name="Park Y.S."/>
        </authorList>
    </citation>
    <scope>NUCLEOTIDE SEQUENCE [LARGE SCALE GENOMIC DNA]</scope>
    <source>
        <strain evidence="5">ML311-T8</strain>
    </source>
</reference>
<accession>A0A6B8RPB9</accession>
<name>A0A6B8RPB9_9BACL</name>
<dbReference type="PROSITE" id="PS50110">
    <property type="entry name" value="RESPONSE_REGULATORY"/>
    <property type="match status" value="1"/>
</dbReference>
<dbReference type="PANTHER" id="PTHR45138">
    <property type="entry name" value="REGULATORY COMPONENTS OF SENSORY TRANSDUCTION SYSTEM"/>
    <property type="match status" value="1"/>
</dbReference>
<dbReference type="GO" id="GO:1902201">
    <property type="term" value="P:negative regulation of bacterial-type flagellum-dependent cell motility"/>
    <property type="evidence" value="ECO:0007669"/>
    <property type="project" value="TreeGrafter"/>
</dbReference>
<proteinExistence type="predicted"/>
<organism evidence="4 5">
    <name type="scientific">Paenibacillus psychroresistens</name>
    <dbReference type="NCBI Taxonomy" id="1778678"/>
    <lineage>
        <taxon>Bacteria</taxon>
        <taxon>Bacillati</taxon>
        <taxon>Bacillota</taxon>
        <taxon>Bacilli</taxon>
        <taxon>Bacillales</taxon>
        <taxon>Paenibacillaceae</taxon>
        <taxon>Paenibacillus</taxon>
    </lineage>
</organism>
<dbReference type="GO" id="GO:0005886">
    <property type="term" value="C:plasma membrane"/>
    <property type="evidence" value="ECO:0007669"/>
    <property type="project" value="TreeGrafter"/>
</dbReference>
<feature type="modified residue" description="4-aspartylphosphate" evidence="1">
    <location>
        <position position="66"/>
    </location>
</feature>
<dbReference type="GO" id="GO:0052621">
    <property type="term" value="F:diguanylate cyclase activity"/>
    <property type="evidence" value="ECO:0007669"/>
    <property type="project" value="TreeGrafter"/>
</dbReference>
<evidence type="ECO:0000313" key="5">
    <source>
        <dbReference type="Proteomes" id="UP000426246"/>
    </source>
</evidence>
<evidence type="ECO:0000259" key="3">
    <source>
        <dbReference type="PROSITE" id="PS50887"/>
    </source>
</evidence>
<dbReference type="Gene3D" id="3.40.50.2300">
    <property type="match status" value="1"/>
</dbReference>
<dbReference type="EMBL" id="CP034235">
    <property type="protein sequence ID" value="QGQ97168.1"/>
    <property type="molecule type" value="Genomic_DNA"/>
</dbReference>
<dbReference type="Pfam" id="PF00990">
    <property type="entry name" value="GGDEF"/>
    <property type="match status" value="1"/>
</dbReference>
<protein>
    <submittedName>
        <fullName evidence="4">Diguanylate cyclase</fullName>
    </submittedName>
</protein>
<feature type="domain" description="Response regulatory" evidence="2">
    <location>
        <begin position="9"/>
        <end position="133"/>
    </location>
</feature>
<keyword evidence="1" id="KW-0597">Phosphoprotein</keyword>
<dbReference type="Pfam" id="PF00072">
    <property type="entry name" value="Response_reg"/>
    <property type="match status" value="1"/>
</dbReference>
<dbReference type="InterPro" id="IPR029787">
    <property type="entry name" value="Nucleotide_cyclase"/>
</dbReference>
<evidence type="ECO:0000259" key="2">
    <source>
        <dbReference type="PROSITE" id="PS50110"/>
    </source>
</evidence>
<dbReference type="SUPFAM" id="SSF52172">
    <property type="entry name" value="CheY-like"/>
    <property type="match status" value="1"/>
</dbReference>
<evidence type="ECO:0000256" key="1">
    <source>
        <dbReference type="PROSITE-ProRule" id="PRU00169"/>
    </source>
</evidence>
<evidence type="ECO:0000313" key="4">
    <source>
        <dbReference type="EMBL" id="QGQ97168.1"/>
    </source>
</evidence>
<dbReference type="PANTHER" id="PTHR45138:SF9">
    <property type="entry name" value="DIGUANYLATE CYCLASE DGCM-RELATED"/>
    <property type="match status" value="1"/>
</dbReference>
<dbReference type="InterPro" id="IPR050469">
    <property type="entry name" value="Diguanylate_Cyclase"/>
</dbReference>
<dbReference type="GO" id="GO:0000160">
    <property type="term" value="P:phosphorelay signal transduction system"/>
    <property type="evidence" value="ECO:0007669"/>
    <property type="project" value="InterPro"/>
</dbReference>
<dbReference type="AlphaFoldDB" id="A0A6B8RPB9"/>
<dbReference type="Gene3D" id="3.30.70.270">
    <property type="match status" value="1"/>
</dbReference>
<dbReference type="InterPro" id="IPR000160">
    <property type="entry name" value="GGDEF_dom"/>
</dbReference>